<keyword evidence="3" id="KW-1185">Reference proteome</keyword>
<sequence length="241" mass="26484">MRIVFSRKGFDSTAGGAPSPIVEGRPVSLPIPASHSSVTTYDALGHGALVERATRGKLTGLSLCHDDPLFAAGLCWFGQCDAAQGHLRKQGVGAGDVFVFFGLFADEVSGERHHRIFGHMRVACHGAPEMVRLSPVWREPPRAHPHLAGNWNHTNTIYHGPGRVARHASSKLRLTREGGPLNRWTIPTWLGRTGLTYHDRPERWRGSELDSARRGQEFVAHVGDDAEALDWLDAVVAEIER</sequence>
<evidence type="ECO:0000259" key="1">
    <source>
        <dbReference type="Pfam" id="PF18754"/>
    </source>
</evidence>
<feature type="domain" description="Nucleotide modification associated" evidence="1">
    <location>
        <begin position="2"/>
        <end position="220"/>
    </location>
</feature>
<evidence type="ECO:0000313" key="2">
    <source>
        <dbReference type="EMBL" id="MEJ5975262.1"/>
    </source>
</evidence>
<name>A0ABU8RR42_9SPHN</name>
<dbReference type="RefSeq" id="WP_339585224.1">
    <property type="nucleotide sequence ID" value="NZ_JBBHJZ010000001.1"/>
</dbReference>
<dbReference type="Proteomes" id="UP001361239">
    <property type="component" value="Unassembled WGS sequence"/>
</dbReference>
<organism evidence="2 3">
    <name type="scientific">Novosphingobium anseongense</name>
    <dbReference type="NCBI Taxonomy" id="3133436"/>
    <lineage>
        <taxon>Bacteria</taxon>
        <taxon>Pseudomonadati</taxon>
        <taxon>Pseudomonadota</taxon>
        <taxon>Alphaproteobacteria</taxon>
        <taxon>Sphingomonadales</taxon>
        <taxon>Sphingomonadaceae</taxon>
        <taxon>Novosphingobium</taxon>
    </lineage>
</organism>
<protein>
    <recommendedName>
        <fullName evidence="1">Nucleotide modification associated domain-containing protein</fullName>
    </recommendedName>
</protein>
<reference evidence="2 3" key="1">
    <citation type="submission" date="2024-03" db="EMBL/GenBank/DDBJ databases">
        <authorList>
            <person name="Jo J.-H."/>
        </authorList>
    </citation>
    <scope>NUCLEOTIDE SEQUENCE [LARGE SCALE GENOMIC DNA]</scope>
    <source>
        <strain evidence="2 3">PS1R-30</strain>
    </source>
</reference>
<comment type="caution">
    <text evidence="2">The sequence shown here is derived from an EMBL/GenBank/DDBJ whole genome shotgun (WGS) entry which is preliminary data.</text>
</comment>
<evidence type="ECO:0000313" key="3">
    <source>
        <dbReference type="Proteomes" id="UP001361239"/>
    </source>
</evidence>
<dbReference type="InterPro" id="IPR041135">
    <property type="entry name" value="Nmad3"/>
</dbReference>
<gene>
    <name evidence="2" type="ORF">WG901_01340</name>
</gene>
<dbReference type="Pfam" id="PF18754">
    <property type="entry name" value="Nmad3"/>
    <property type="match status" value="1"/>
</dbReference>
<proteinExistence type="predicted"/>
<accession>A0ABU8RR42</accession>
<dbReference type="EMBL" id="JBBHJZ010000001">
    <property type="protein sequence ID" value="MEJ5975262.1"/>
    <property type="molecule type" value="Genomic_DNA"/>
</dbReference>